<dbReference type="RefSeq" id="WP_197712687.1">
    <property type="nucleotide sequence ID" value="NZ_LS974202.1"/>
</dbReference>
<dbReference type="PROSITE" id="PS50929">
    <property type="entry name" value="ABC_TM1F"/>
    <property type="match status" value="1"/>
</dbReference>
<dbReference type="PROSITE" id="PS00211">
    <property type="entry name" value="ABC_TRANSPORTER_1"/>
    <property type="match status" value="1"/>
</dbReference>
<dbReference type="PANTHER" id="PTHR43394:SF1">
    <property type="entry name" value="ATP-BINDING CASSETTE SUB-FAMILY B MEMBER 10, MITOCHONDRIAL"/>
    <property type="match status" value="1"/>
</dbReference>
<feature type="transmembrane region" description="Helical" evidence="9">
    <location>
        <begin position="278"/>
        <end position="296"/>
    </location>
</feature>
<dbReference type="Gene3D" id="3.40.50.300">
    <property type="entry name" value="P-loop containing nucleotide triphosphate hydrolases"/>
    <property type="match status" value="1"/>
</dbReference>
<dbReference type="InterPro" id="IPR003439">
    <property type="entry name" value="ABC_transporter-like_ATP-bd"/>
</dbReference>
<dbReference type="InterPro" id="IPR036640">
    <property type="entry name" value="ABC1_TM_sf"/>
</dbReference>
<dbReference type="CDD" id="cd18548">
    <property type="entry name" value="ABC_6TM_Tm287_like"/>
    <property type="match status" value="1"/>
</dbReference>
<evidence type="ECO:0000259" key="11">
    <source>
        <dbReference type="PROSITE" id="PS50929"/>
    </source>
</evidence>
<comment type="subcellular location">
    <subcellularLocation>
        <location evidence="1">Cell membrane</location>
        <topology evidence="1">Multi-pass membrane protein</topology>
    </subcellularLocation>
</comment>
<evidence type="ECO:0000256" key="7">
    <source>
        <dbReference type="ARBA" id="ARBA00022989"/>
    </source>
</evidence>
<name>A0A7Z7LHG1_9BACT</name>
<sequence>MRKLMKYLKPYWVFVVLAPALMMLEVAIDLFQPRLLEEIIDVGIKQGNLDMVVNTGLKMLLITFIGALGGIGCSVTSSIAAQNAGADIRRNLFSKVQHLSFGSLDRFGTGSLITRLTDDVVQFQHFIMLMLRMFVRAPLLFLGSVIMAFSISWRLSLIIIAIIPLIVMIIYFSMKKVLPLFTRVQKEVDKVNAVVRDNVSGIRVVKSFASSRQESAKFAKTNDEYMKLSMKSARILVVIMPLFSLILNFGIVAVIWIGGIQVEAGGLQTGQIMAFVNYLTRMLMSIMMIGMMLIFVSRAQASARRISEVLETPEEEDVETTEKFDLNGPIVFQSVNFSYEGNERKVLRDINLTINPGETVAFLGDTGSGKSTLVNLIPRLYEVTSGRIMLNGIDITKIPRRELRKEIAFVFQETILFSGKISDNIAYGNPNASLEDIQQAADMARVGDFISTLPEGYDTNLSQMATNLSGGQRQRVAIARALASRARIIVFDDSTSALDAQTEVAVMKAINDRLKCTKIIITQKISSVVNCDRIYLLETGRIVASGTHGELMKTSDLYREIYRSQFGEVGEESA</sequence>
<feature type="transmembrane region" description="Helical" evidence="9">
    <location>
        <begin position="157"/>
        <end position="174"/>
    </location>
</feature>
<reference evidence="12 13" key="1">
    <citation type="submission" date="2017-01" db="EMBL/GenBank/DDBJ databases">
        <authorList>
            <person name="Erauso G."/>
        </authorList>
    </citation>
    <scope>NUCLEOTIDE SEQUENCE [LARGE SCALE GENOMIC DNA]</scope>
    <source>
        <strain evidence="12">MESINF1</strain>
    </source>
</reference>
<protein>
    <submittedName>
        <fullName evidence="12">Uncharacterized ABC transporter ATP-binding protein YfiB</fullName>
    </submittedName>
</protein>
<dbReference type="FunFam" id="1.20.1560.10:FF:000040">
    <property type="entry name" value="Multidrug ABC transporter ATP-binding protein"/>
    <property type="match status" value="1"/>
</dbReference>
<evidence type="ECO:0000256" key="6">
    <source>
        <dbReference type="ARBA" id="ARBA00022840"/>
    </source>
</evidence>
<keyword evidence="2" id="KW-0813">Transport</keyword>
<dbReference type="InterPro" id="IPR039421">
    <property type="entry name" value="Type_1_exporter"/>
</dbReference>
<evidence type="ECO:0000256" key="5">
    <source>
        <dbReference type="ARBA" id="ARBA00022741"/>
    </source>
</evidence>
<proteinExistence type="predicted"/>
<feature type="transmembrane region" description="Helical" evidence="9">
    <location>
        <begin position="133"/>
        <end position="151"/>
    </location>
</feature>
<dbReference type="SUPFAM" id="SSF90123">
    <property type="entry name" value="ABC transporter transmembrane region"/>
    <property type="match status" value="1"/>
</dbReference>
<keyword evidence="5" id="KW-0547">Nucleotide-binding</keyword>
<dbReference type="Proteomes" id="UP000250796">
    <property type="component" value="Chromosome MESINF"/>
</dbReference>
<gene>
    <name evidence="12" type="primary">yfiB</name>
    <name evidence="12" type="ORF">MESINF_2632</name>
</gene>
<evidence type="ECO:0000256" key="9">
    <source>
        <dbReference type="SAM" id="Phobius"/>
    </source>
</evidence>
<dbReference type="InterPro" id="IPR003593">
    <property type="entry name" value="AAA+_ATPase"/>
</dbReference>
<evidence type="ECO:0000256" key="3">
    <source>
        <dbReference type="ARBA" id="ARBA00022475"/>
    </source>
</evidence>
<dbReference type="SUPFAM" id="SSF52540">
    <property type="entry name" value="P-loop containing nucleoside triphosphate hydrolases"/>
    <property type="match status" value="1"/>
</dbReference>
<dbReference type="SMART" id="SM00382">
    <property type="entry name" value="AAA"/>
    <property type="match status" value="1"/>
</dbReference>
<dbReference type="EMBL" id="LS974202">
    <property type="protein sequence ID" value="SSC14072.1"/>
    <property type="molecule type" value="Genomic_DNA"/>
</dbReference>
<feature type="domain" description="ABC transmembrane type-1" evidence="11">
    <location>
        <begin position="16"/>
        <end position="298"/>
    </location>
</feature>
<feature type="domain" description="ABC transporter" evidence="10">
    <location>
        <begin position="330"/>
        <end position="564"/>
    </location>
</feature>
<dbReference type="Pfam" id="PF00664">
    <property type="entry name" value="ABC_membrane"/>
    <property type="match status" value="1"/>
</dbReference>
<dbReference type="FunFam" id="3.40.50.300:FF:000221">
    <property type="entry name" value="Multidrug ABC transporter ATP-binding protein"/>
    <property type="match status" value="1"/>
</dbReference>
<feature type="transmembrane region" description="Helical" evidence="9">
    <location>
        <begin position="59"/>
        <end position="81"/>
    </location>
</feature>
<keyword evidence="7 9" id="KW-1133">Transmembrane helix</keyword>
<feature type="transmembrane region" description="Helical" evidence="9">
    <location>
        <begin position="235"/>
        <end position="258"/>
    </location>
</feature>
<dbReference type="Pfam" id="PF00005">
    <property type="entry name" value="ABC_tran"/>
    <property type="match status" value="1"/>
</dbReference>
<dbReference type="Gene3D" id="1.20.1560.10">
    <property type="entry name" value="ABC transporter type 1, transmembrane domain"/>
    <property type="match status" value="1"/>
</dbReference>
<dbReference type="KEGG" id="minf:MESINF_2632"/>
<keyword evidence="8 9" id="KW-0472">Membrane</keyword>
<dbReference type="InterPro" id="IPR017871">
    <property type="entry name" value="ABC_transporter-like_CS"/>
</dbReference>
<dbReference type="AlphaFoldDB" id="A0A7Z7LHG1"/>
<evidence type="ECO:0000259" key="10">
    <source>
        <dbReference type="PROSITE" id="PS50893"/>
    </source>
</evidence>
<keyword evidence="4 9" id="KW-0812">Transmembrane</keyword>
<evidence type="ECO:0000256" key="4">
    <source>
        <dbReference type="ARBA" id="ARBA00022692"/>
    </source>
</evidence>
<dbReference type="GO" id="GO:0005886">
    <property type="term" value="C:plasma membrane"/>
    <property type="evidence" value="ECO:0007669"/>
    <property type="project" value="UniProtKB-SubCell"/>
</dbReference>
<evidence type="ECO:0000256" key="8">
    <source>
        <dbReference type="ARBA" id="ARBA00023136"/>
    </source>
</evidence>
<dbReference type="GO" id="GO:0016887">
    <property type="term" value="F:ATP hydrolysis activity"/>
    <property type="evidence" value="ECO:0007669"/>
    <property type="project" value="InterPro"/>
</dbReference>
<feature type="transmembrane region" description="Helical" evidence="9">
    <location>
        <begin position="12"/>
        <end position="31"/>
    </location>
</feature>
<dbReference type="InterPro" id="IPR027417">
    <property type="entry name" value="P-loop_NTPase"/>
</dbReference>
<evidence type="ECO:0000256" key="1">
    <source>
        <dbReference type="ARBA" id="ARBA00004651"/>
    </source>
</evidence>
<dbReference type="GO" id="GO:0005524">
    <property type="term" value="F:ATP binding"/>
    <property type="evidence" value="ECO:0007669"/>
    <property type="project" value="UniProtKB-KW"/>
</dbReference>
<keyword evidence="3" id="KW-1003">Cell membrane</keyword>
<dbReference type="GO" id="GO:0015421">
    <property type="term" value="F:ABC-type oligopeptide transporter activity"/>
    <property type="evidence" value="ECO:0007669"/>
    <property type="project" value="TreeGrafter"/>
</dbReference>
<dbReference type="PROSITE" id="PS50893">
    <property type="entry name" value="ABC_TRANSPORTER_2"/>
    <property type="match status" value="1"/>
</dbReference>
<keyword evidence="6 12" id="KW-0067">ATP-binding</keyword>
<evidence type="ECO:0000256" key="2">
    <source>
        <dbReference type="ARBA" id="ARBA00022448"/>
    </source>
</evidence>
<evidence type="ECO:0000313" key="13">
    <source>
        <dbReference type="Proteomes" id="UP000250796"/>
    </source>
</evidence>
<accession>A0A7Z7LHG1</accession>
<keyword evidence="13" id="KW-1185">Reference proteome</keyword>
<evidence type="ECO:0000313" key="12">
    <source>
        <dbReference type="EMBL" id="SSC14072.1"/>
    </source>
</evidence>
<dbReference type="PANTHER" id="PTHR43394">
    <property type="entry name" value="ATP-DEPENDENT PERMEASE MDL1, MITOCHONDRIAL"/>
    <property type="match status" value="1"/>
</dbReference>
<dbReference type="InterPro" id="IPR011527">
    <property type="entry name" value="ABC1_TM_dom"/>
</dbReference>
<organism evidence="12 13">
    <name type="scientific">Mesotoga infera</name>
    <dbReference type="NCBI Taxonomy" id="1236046"/>
    <lineage>
        <taxon>Bacteria</taxon>
        <taxon>Thermotogati</taxon>
        <taxon>Thermotogota</taxon>
        <taxon>Thermotogae</taxon>
        <taxon>Kosmotogales</taxon>
        <taxon>Kosmotogaceae</taxon>
        <taxon>Mesotoga</taxon>
    </lineage>
</organism>